<comment type="subcellular location">
    <subcellularLocation>
        <location evidence="8 9">Nucleus</location>
    </subcellularLocation>
</comment>
<evidence type="ECO:0000313" key="12">
    <source>
        <dbReference type="EMBL" id="CAA2616932.1"/>
    </source>
</evidence>
<keyword evidence="3 9" id="KW-0862">Zinc</keyword>
<dbReference type="GO" id="GO:0003677">
    <property type="term" value="F:DNA binding"/>
    <property type="evidence" value="ECO:0007669"/>
    <property type="project" value="UniProtKB-UniRule"/>
</dbReference>
<reference evidence="12 13" key="1">
    <citation type="submission" date="2019-12" db="EMBL/GenBank/DDBJ databases">
        <authorList>
            <person name="Scholz U."/>
            <person name="Mascher M."/>
            <person name="Fiebig A."/>
        </authorList>
    </citation>
    <scope>NUCLEOTIDE SEQUENCE</scope>
</reference>
<feature type="region of interest" description="Disordered" evidence="10">
    <location>
        <begin position="188"/>
        <end position="226"/>
    </location>
</feature>
<feature type="domain" description="Dof-type" evidence="11">
    <location>
        <begin position="14"/>
        <end position="68"/>
    </location>
</feature>
<evidence type="ECO:0000256" key="5">
    <source>
        <dbReference type="ARBA" id="ARBA00023125"/>
    </source>
</evidence>
<feature type="compositionally biased region" description="Low complexity" evidence="10">
    <location>
        <begin position="72"/>
        <end position="91"/>
    </location>
</feature>
<feature type="region of interest" description="Disordered" evidence="10">
    <location>
        <begin position="65"/>
        <end position="91"/>
    </location>
</feature>
<dbReference type="Pfam" id="PF02701">
    <property type="entry name" value="Zn_ribbon_Dof"/>
    <property type="match status" value="1"/>
</dbReference>
<evidence type="ECO:0000256" key="1">
    <source>
        <dbReference type="ARBA" id="ARBA00022723"/>
    </source>
</evidence>
<evidence type="ECO:0000256" key="7">
    <source>
        <dbReference type="ARBA" id="ARBA00023242"/>
    </source>
</evidence>
<dbReference type="GO" id="GO:0003700">
    <property type="term" value="F:DNA-binding transcription factor activity"/>
    <property type="evidence" value="ECO:0007669"/>
    <property type="project" value="UniProtKB-UniRule"/>
</dbReference>
<keyword evidence="1 9" id="KW-0479">Metal-binding</keyword>
<dbReference type="GO" id="GO:0005634">
    <property type="term" value="C:nucleus"/>
    <property type="evidence" value="ECO:0007669"/>
    <property type="project" value="UniProtKB-SubCell"/>
</dbReference>
<evidence type="ECO:0000313" key="13">
    <source>
        <dbReference type="Proteomes" id="UP001189122"/>
    </source>
</evidence>
<proteinExistence type="predicted"/>
<keyword evidence="5 8" id="KW-0238">DNA-binding</keyword>
<protein>
    <recommendedName>
        <fullName evidence="9">Dof zinc finger protein</fullName>
    </recommendedName>
</protein>
<evidence type="ECO:0000256" key="4">
    <source>
        <dbReference type="ARBA" id="ARBA00023015"/>
    </source>
</evidence>
<dbReference type="PANTHER" id="PTHR31992">
    <property type="entry name" value="DOF ZINC FINGER PROTEIN DOF1.4-RELATED"/>
    <property type="match status" value="1"/>
</dbReference>
<evidence type="ECO:0000256" key="8">
    <source>
        <dbReference type="PROSITE-ProRule" id="PRU00071"/>
    </source>
</evidence>
<sequence>MEKTGGPAPDGQSLRCPRCDSSNTKFCYYNNYSLSQPRHFCKACKRYWTRGGTLRNVPVGGGCRKNKRVRKSSAAPTAAPPSQTDLSPSAPPLSFLPSSSPIATASGDLGFLFYNLANSAPDVGLPGLPAPYDLSLGFPSNTEEDYLPRLNPLQRLFKATLFLVLSPYLPPPPLVSCPLASKSRSITRRQWRTDSYRPSPASTSLLQKGARRSSKMSSPCAAPTGL</sequence>
<evidence type="ECO:0000259" key="11">
    <source>
        <dbReference type="PROSITE" id="PS50884"/>
    </source>
</evidence>
<dbReference type="EMBL" id="CACRZD030000002">
    <property type="protein sequence ID" value="CAA6656603.1"/>
    <property type="molecule type" value="Genomic_DNA"/>
</dbReference>
<gene>
    <name evidence="12" type="ORF">SI7747_02003143</name>
</gene>
<name>A0A7I8IHP4_SPIIN</name>
<dbReference type="Proteomes" id="UP001189122">
    <property type="component" value="Unassembled WGS sequence"/>
</dbReference>
<keyword evidence="4 9" id="KW-0805">Transcription regulation</keyword>
<evidence type="ECO:0000256" key="10">
    <source>
        <dbReference type="SAM" id="MobiDB-lite"/>
    </source>
</evidence>
<keyword evidence="7 8" id="KW-0539">Nucleus</keyword>
<evidence type="ECO:0000256" key="6">
    <source>
        <dbReference type="ARBA" id="ARBA00023163"/>
    </source>
</evidence>
<dbReference type="PROSITE" id="PS01361">
    <property type="entry name" value="ZF_DOF_1"/>
    <property type="match status" value="1"/>
</dbReference>
<dbReference type="InterPro" id="IPR045174">
    <property type="entry name" value="Dof"/>
</dbReference>
<dbReference type="PROSITE" id="PS50884">
    <property type="entry name" value="ZF_DOF_2"/>
    <property type="match status" value="1"/>
</dbReference>
<keyword evidence="2 8" id="KW-0863">Zinc-finger</keyword>
<organism evidence="12">
    <name type="scientific">Spirodela intermedia</name>
    <name type="common">Intermediate duckweed</name>
    <dbReference type="NCBI Taxonomy" id="51605"/>
    <lineage>
        <taxon>Eukaryota</taxon>
        <taxon>Viridiplantae</taxon>
        <taxon>Streptophyta</taxon>
        <taxon>Embryophyta</taxon>
        <taxon>Tracheophyta</taxon>
        <taxon>Spermatophyta</taxon>
        <taxon>Magnoliopsida</taxon>
        <taxon>Liliopsida</taxon>
        <taxon>Araceae</taxon>
        <taxon>Lemnoideae</taxon>
        <taxon>Spirodela</taxon>
    </lineage>
</organism>
<dbReference type="EMBL" id="LR743589">
    <property type="protein sequence ID" value="CAA2616932.1"/>
    <property type="molecule type" value="Genomic_DNA"/>
</dbReference>
<dbReference type="InterPro" id="IPR003851">
    <property type="entry name" value="Znf_Dof"/>
</dbReference>
<evidence type="ECO:0000256" key="2">
    <source>
        <dbReference type="ARBA" id="ARBA00022771"/>
    </source>
</evidence>
<evidence type="ECO:0000256" key="9">
    <source>
        <dbReference type="RuleBase" id="RU369094"/>
    </source>
</evidence>
<dbReference type="GO" id="GO:0008270">
    <property type="term" value="F:zinc ion binding"/>
    <property type="evidence" value="ECO:0007669"/>
    <property type="project" value="UniProtKB-KW"/>
</dbReference>
<keyword evidence="6 9" id="KW-0804">Transcription</keyword>
<accession>A0A7I8IHP4</accession>
<keyword evidence="13" id="KW-1185">Reference proteome</keyword>
<comment type="function">
    <text evidence="9">Transcription factor that binds specifically to a 5'-AA[AG]G-3' consensus core sequence.</text>
</comment>
<evidence type="ECO:0000256" key="3">
    <source>
        <dbReference type="ARBA" id="ARBA00022833"/>
    </source>
</evidence>
<dbReference type="AlphaFoldDB" id="A0A7I8IHP4"/>
<dbReference type="PANTHER" id="PTHR31992:SF141">
    <property type="entry name" value="DOF ZINC FINGER PROTEIN DOF1.4"/>
    <property type="match status" value="1"/>
</dbReference>